<evidence type="ECO:0000256" key="3">
    <source>
        <dbReference type="ARBA" id="ARBA00022763"/>
    </source>
</evidence>
<accession>A0ABQ2JP33</accession>
<evidence type="ECO:0000256" key="7">
    <source>
        <dbReference type="ARBA" id="ARBA00023239"/>
    </source>
</evidence>
<comment type="similarity">
    <text evidence="1 8">Belongs to the SOS response-associated peptidase family.</text>
</comment>
<dbReference type="PANTHER" id="PTHR13604:SF0">
    <property type="entry name" value="ABASIC SITE PROCESSING PROTEIN HMCES"/>
    <property type="match status" value="1"/>
</dbReference>
<dbReference type="EMBL" id="BMLK01000008">
    <property type="protein sequence ID" value="GGN49279.1"/>
    <property type="molecule type" value="Genomic_DNA"/>
</dbReference>
<sequence length="208" mass="23732">MSVMCNLYRMSAAVDEIAHLFERHAAAGANFGSEVYPGYPGLVVEGDSIRTMSWGFPLSLKSKRTGKPLKPKPVNNTREDKLHTAFWRDSFAKRRCLIPVTAWAEAEGEKGKMTRTWYSLPDQPVFAVAGIWRQSEEWGEVYSMVMVDGCEQMADVHDRMPTILRPEDWIQWTDGTPEEAFELCQVWDAELKVDRTPEPWFKARKSGA</sequence>
<evidence type="ECO:0000256" key="1">
    <source>
        <dbReference type="ARBA" id="ARBA00008136"/>
    </source>
</evidence>
<evidence type="ECO:0000313" key="10">
    <source>
        <dbReference type="Proteomes" id="UP000605099"/>
    </source>
</evidence>
<dbReference type="PANTHER" id="PTHR13604">
    <property type="entry name" value="DC12-RELATED"/>
    <property type="match status" value="1"/>
</dbReference>
<reference evidence="10" key="1">
    <citation type="journal article" date="2019" name="Int. J. Syst. Evol. Microbiol.">
        <title>The Global Catalogue of Microorganisms (GCM) 10K type strain sequencing project: providing services to taxonomists for standard genome sequencing and annotation.</title>
        <authorList>
            <consortium name="The Broad Institute Genomics Platform"/>
            <consortium name="The Broad Institute Genome Sequencing Center for Infectious Disease"/>
            <person name="Wu L."/>
            <person name="Ma J."/>
        </authorList>
    </citation>
    <scope>NUCLEOTIDE SEQUENCE [LARGE SCALE GENOMIC DNA]</scope>
    <source>
        <strain evidence="10">CGMCC 1.6784</strain>
    </source>
</reference>
<keyword evidence="2 8" id="KW-0645">Protease</keyword>
<name>A0ABQ2JP33_9SPHN</name>
<dbReference type="EC" id="3.4.-.-" evidence="8"/>
<dbReference type="Proteomes" id="UP000605099">
    <property type="component" value="Unassembled WGS sequence"/>
</dbReference>
<dbReference type="InterPro" id="IPR003738">
    <property type="entry name" value="SRAP"/>
</dbReference>
<keyword evidence="7" id="KW-0456">Lyase</keyword>
<evidence type="ECO:0000256" key="5">
    <source>
        <dbReference type="ARBA" id="ARBA00023124"/>
    </source>
</evidence>
<evidence type="ECO:0000256" key="8">
    <source>
        <dbReference type="RuleBase" id="RU364100"/>
    </source>
</evidence>
<keyword evidence="5" id="KW-0190">Covalent protein-DNA linkage</keyword>
<proteinExistence type="inferred from homology"/>
<gene>
    <name evidence="9" type="ORF">GCM10011349_19750</name>
</gene>
<keyword evidence="4 8" id="KW-0378">Hydrolase</keyword>
<evidence type="ECO:0000256" key="6">
    <source>
        <dbReference type="ARBA" id="ARBA00023125"/>
    </source>
</evidence>
<keyword evidence="10" id="KW-1185">Reference proteome</keyword>
<dbReference type="InterPro" id="IPR036590">
    <property type="entry name" value="SRAP-like"/>
</dbReference>
<dbReference type="SUPFAM" id="SSF143081">
    <property type="entry name" value="BB1717-like"/>
    <property type="match status" value="1"/>
</dbReference>
<dbReference type="Gene3D" id="3.90.1680.10">
    <property type="entry name" value="SOS response associated peptidase-like"/>
    <property type="match status" value="1"/>
</dbReference>
<keyword evidence="3" id="KW-0227">DNA damage</keyword>
<evidence type="ECO:0000256" key="4">
    <source>
        <dbReference type="ARBA" id="ARBA00022801"/>
    </source>
</evidence>
<comment type="caution">
    <text evidence="9">The sequence shown here is derived from an EMBL/GenBank/DDBJ whole genome shotgun (WGS) entry which is preliminary data.</text>
</comment>
<dbReference type="Pfam" id="PF02586">
    <property type="entry name" value="SRAP"/>
    <property type="match status" value="1"/>
</dbReference>
<organism evidence="9 10">
    <name type="scientific">Novosphingobium indicum</name>
    <dbReference type="NCBI Taxonomy" id="462949"/>
    <lineage>
        <taxon>Bacteria</taxon>
        <taxon>Pseudomonadati</taxon>
        <taxon>Pseudomonadota</taxon>
        <taxon>Alphaproteobacteria</taxon>
        <taxon>Sphingomonadales</taxon>
        <taxon>Sphingomonadaceae</taxon>
        <taxon>Novosphingobium</taxon>
    </lineage>
</organism>
<keyword evidence="6" id="KW-0238">DNA-binding</keyword>
<evidence type="ECO:0000313" key="9">
    <source>
        <dbReference type="EMBL" id="GGN49279.1"/>
    </source>
</evidence>
<evidence type="ECO:0000256" key="2">
    <source>
        <dbReference type="ARBA" id="ARBA00022670"/>
    </source>
</evidence>
<protein>
    <recommendedName>
        <fullName evidence="8">Abasic site processing protein</fullName>
        <ecNumber evidence="8">3.4.-.-</ecNumber>
    </recommendedName>
</protein>